<dbReference type="SUPFAM" id="SSF81330">
    <property type="entry name" value="Gated mechanosensitive channel"/>
    <property type="match status" value="1"/>
</dbReference>
<dbReference type="Proteomes" id="UP000179024">
    <property type="component" value="Unassembled WGS sequence"/>
</dbReference>
<organism evidence="6 7">
    <name type="scientific">Candidatus Roizmanbacteria bacterium RIFCSPHIGHO2_12_FULL_44_10</name>
    <dbReference type="NCBI Taxonomy" id="1802054"/>
    <lineage>
        <taxon>Bacteria</taxon>
        <taxon>Candidatus Roizmaniibacteriota</taxon>
    </lineage>
</organism>
<keyword evidence="3 5" id="KW-1133">Transmembrane helix</keyword>
<evidence type="ECO:0000313" key="7">
    <source>
        <dbReference type="Proteomes" id="UP000179024"/>
    </source>
</evidence>
<accession>A0A1F7I7S3</accession>
<dbReference type="Pfam" id="PF01741">
    <property type="entry name" value="MscL"/>
    <property type="match status" value="1"/>
</dbReference>
<dbReference type="InterPro" id="IPR037673">
    <property type="entry name" value="MSC/AndL"/>
</dbReference>
<evidence type="ECO:0000256" key="4">
    <source>
        <dbReference type="ARBA" id="ARBA00023136"/>
    </source>
</evidence>
<keyword evidence="4 5" id="KW-0472">Membrane</keyword>
<sequence>MKGFLEFIREQKVAGLAVGFILGGAITKLIASLVADIINPILGLALGFTENLSDASLVIGRAEIRWGNFINILIDFIIISIVVYFAVKAFRLQDLKKDKVKK</sequence>
<dbReference type="InterPro" id="IPR036019">
    <property type="entry name" value="MscL_channel"/>
</dbReference>
<evidence type="ECO:0000256" key="2">
    <source>
        <dbReference type="ARBA" id="ARBA00022692"/>
    </source>
</evidence>
<protein>
    <recommendedName>
        <fullName evidence="8">Mechanosensitive ion channel protein MscL</fullName>
    </recommendedName>
</protein>
<comment type="caution">
    <text evidence="6">The sequence shown here is derived from an EMBL/GenBank/DDBJ whole genome shotgun (WGS) entry which is preliminary data.</text>
</comment>
<evidence type="ECO:0008006" key="8">
    <source>
        <dbReference type="Google" id="ProtNLM"/>
    </source>
</evidence>
<dbReference type="AlphaFoldDB" id="A0A1F7I7S3"/>
<dbReference type="Gene3D" id="1.10.1200.120">
    <property type="entry name" value="Large-conductance mechanosensitive channel, MscL, domain 1"/>
    <property type="match status" value="1"/>
</dbReference>
<evidence type="ECO:0000256" key="1">
    <source>
        <dbReference type="ARBA" id="ARBA00004141"/>
    </source>
</evidence>
<evidence type="ECO:0000256" key="5">
    <source>
        <dbReference type="SAM" id="Phobius"/>
    </source>
</evidence>
<evidence type="ECO:0000256" key="3">
    <source>
        <dbReference type="ARBA" id="ARBA00022989"/>
    </source>
</evidence>
<comment type="subcellular location">
    <subcellularLocation>
        <location evidence="1">Membrane</location>
        <topology evidence="1">Multi-pass membrane protein</topology>
    </subcellularLocation>
</comment>
<evidence type="ECO:0000313" key="6">
    <source>
        <dbReference type="EMBL" id="OGK39415.1"/>
    </source>
</evidence>
<keyword evidence="2 5" id="KW-0812">Transmembrane</keyword>
<dbReference type="PANTHER" id="PTHR30266:SF2">
    <property type="entry name" value="LARGE-CONDUCTANCE MECHANOSENSITIVE CHANNEL"/>
    <property type="match status" value="1"/>
</dbReference>
<dbReference type="EMBL" id="MGAE01000019">
    <property type="protein sequence ID" value="OGK39415.1"/>
    <property type="molecule type" value="Genomic_DNA"/>
</dbReference>
<dbReference type="PANTHER" id="PTHR30266">
    <property type="entry name" value="MECHANOSENSITIVE CHANNEL MSCL"/>
    <property type="match status" value="1"/>
</dbReference>
<gene>
    <name evidence="6" type="ORF">A3F34_02810</name>
</gene>
<dbReference type="GO" id="GO:0008381">
    <property type="term" value="F:mechanosensitive monoatomic ion channel activity"/>
    <property type="evidence" value="ECO:0007669"/>
    <property type="project" value="TreeGrafter"/>
</dbReference>
<feature type="transmembrane region" description="Helical" evidence="5">
    <location>
        <begin position="66"/>
        <end position="87"/>
    </location>
</feature>
<reference evidence="6 7" key="1">
    <citation type="journal article" date="2016" name="Nat. Commun.">
        <title>Thousands of microbial genomes shed light on interconnected biogeochemical processes in an aquifer system.</title>
        <authorList>
            <person name="Anantharaman K."/>
            <person name="Brown C.T."/>
            <person name="Hug L.A."/>
            <person name="Sharon I."/>
            <person name="Castelle C.J."/>
            <person name="Probst A.J."/>
            <person name="Thomas B.C."/>
            <person name="Singh A."/>
            <person name="Wilkins M.J."/>
            <person name="Karaoz U."/>
            <person name="Brodie E.L."/>
            <person name="Williams K.H."/>
            <person name="Hubbard S.S."/>
            <person name="Banfield J.F."/>
        </authorList>
    </citation>
    <scope>NUCLEOTIDE SEQUENCE [LARGE SCALE GENOMIC DNA]</scope>
</reference>
<name>A0A1F7I7S3_9BACT</name>
<dbReference type="GO" id="GO:0016020">
    <property type="term" value="C:membrane"/>
    <property type="evidence" value="ECO:0007669"/>
    <property type="project" value="UniProtKB-SubCell"/>
</dbReference>
<proteinExistence type="predicted"/>
<feature type="transmembrane region" description="Helical" evidence="5">
    <location>
        <begin position="20"/>
        <end position="46"/>
    </location>
</feature>